<keyword evidence="3" id="KW-0548">Nucleotidyltransferase</keyword>
<dbReference type="Gene3D" id="3.10.20.370">
    <property type="match status" value="1"/>
</dbReference>
<dbReference type="GO" id="GO:0016787">
    <property type="term" value="F:hydrolase activity"/>
    <property type="evidence" value="ECO:0007669"/>
    <property type="project" value="UniProtKB-KW"/>
</dbReference>
<dbReference type="InterPro" id="IPR036397">
    <property type="entry name" value="RNaseH_sf"/>
</dbReference>
<dbReference type="InterPro" id="IPR041588">
    <property type="entry name" value="Integrase_H2C2"/>
</dbReference>
<proteinExistence type="predicted"/>
<evidence type="ECO:0000256" key="7">
    <source>
        <dbReference type="ARBA" id="ARBA00022918"/>
    </source>
</evidence>
<protein>
    <recommendedName>
        <fullName evidence="1">RNA-directed DNA polymerase</fullName>
        <ecNumber evidence="1">2.7.7.49</ecNumber>
    </recommendedName>
</protein>
<dbReference type="AlphaFoldDB" id="A0A164KAL9"/>
<dbReference type="InterPro" id="IPR012337">
    <property type="entry name" value="RNaseH-like_sf"/>
</dbReference>
<feature type="signal peptide" evidence="8">
    <location>
        <begin position="1"/>
        <end position="30"/>
    </location>
</feature>
<feature type="chain" id="PRO_5007851207" description="RNA-directed DNA polymerase" evidence="8">
    <location>
        <begin position="31"/>
        <end position="753"/>
    </location>
</feature>
<accession>A0A164KAL9</accession>
<evidence type="ECO:0000313" key="11">
    <source>
        <dbReference type="Proteomes" id="UP000076858"/>
    </source>
</evidence>
<dbReference type="Gene3D" id="3.10.10.10">
    <property type="entry name" value="HIV Type 1 Reverse Transcriptase, subunit A, domain 1"/>
    <property type="match status" value="1"/>
</dbReference>
<keyword evidence="8" id="KW-0732">Signal</keyword>
<keyword evidence="4" id="KW-0540">Nuclease</keyword>
<evidence type="ECO:0000256" key="4">
    <source>
        <dbReference type="ARBA" id="ARBA00022722"/>
    </source>
</evidence>
<dbReference type="Proteomes" id="UP000076858">
    <property type="component" value="Unassembled WGS sequence"/>
</dbReference>
<gene>
    <name evidence="10" type="ORF">APZ42_034256</name>
</gene>
<comment type="caution">
    <text evidence="10">The sequence shown here is derived from an EMBL/GenBank/DDBJ whole genome shotgun (WGS) entry which is preliminary data.</text>
</comment>
<evidence type="ECO:0000256" key="8">
    <source>
        <dbReference type="SAM" id="SignalP"/>
    </source>
</evidence>
<dbReference type="GO" id="GO:0003964">
    <property type="term" value="F:RNA-directed DNA polymerase activity"/>
    <property type="evidence" value="ECO:0007669"/>
    <property type="project" value="UniProtKB-KW"/>
</dbReference>
<dbReference type="PANTHER" id="PTHR37984:SF5">
    <property type="entry name" value="PROTEIN NYNRIN-LIKE"/>
    <property type="match status" value="1"/>
</dbReference>
<evidence type="ECO:0000256" key="1">
    <source>
        <dbReference type="ARBA" id="ARBA00012493"/>
    </source>
</evidence>
<dbReference type="InterPro" id="IPR000477">
    <property type="entry name" value="RT_dom"/>
</dbReference>
<dbReference type="OrthoDB" id="7549404at2759"/>
<dbReference type="Gene3D" id="1.10.340.70">
    <property type="match status" value="1"/>
</dbReference>
<dbReference type="PROSITE" id="PS50878">
    <property type="entry name" value="RT_POL"/>
    <property type="match status" value="1"/>
</dbReference>
<dbReference type="Gene3D" id="3.30.70.270">
    <property type="match status" value="1"/>
</dbReference>
<dbReference type="CDD" id="cd09274">
    <property type="entry name" value="RNase_HI_RT_Ty3"/>
    <property type="match status" value="1"/>
</dbReference>
<keyword evidence="11" id="KW-1185">Reference proteome</keyword>
<dbReference type="Pfam" id="PF17917">
    <property type="entry name" value="RT_RNaseH"/>
    <property type="match status" value="1"/>
</dbReference>
<dbReference type="InterPro" id="IPR043502">
    <property type="entry name" value="DNA/RNA_pol_sf"/>
</dbReference>
<dbReference type="CDD" id="cd01647">
    <property type="entry name" value="RT_LTR"/>
    <property type="match status" value="1"/>
</dbReference>
<dbReference type="SUPFAM" id="SSF53098">
    <property type="entry name" value="Ribonuclease H-like"/>
    <property type="match status" value="1"/>
</dbReference>
<evidence type="ECO:0000313" key="10">
    <source>
        <dbReference type="EMBL" id="KZS03100.1"/>
    </source>
</evidence>
<dbReference type="PANTHER" id="PTHR37984">
    <property type="entry name" value="PROTEIN CBG26694"/>
    <property type="match status" value="1"/>
</dbReference>
<dbReference type="Pfam" id="PF00078">
    <property type="entry name" value="RVT_1"/>
    <property type="match status" value="1"/>
</dbReference>
<dbReference type="EMBL" id="LRGB01003342">
    <property type="protein sequence ID" value="KZS03100.1"/>
    <property type="molecule type" value="Genomic_DNA"/>
</dbReference>
<keyword evidence="2" id="KW-0808">Transferase</keyword>
<dbReference type="GO" id="GO:0004519">
    <property type="term" value="F:endonuclease activity"/>
    <property type="evidence" value="ECO:0007669"/>
    <property type="project" value="UniProtKB-KW"/>
</dbReference>
<feature type="domain" description="Reverse transcriptase" evidence="9">
    <location>
        <begin position="1"/>
        <end position="139"/>
    </location>
</feature>
<dbReference type="GO" id="GO:0042575">
    <property type="term" value="C:DNA polymerase complex"/>
    <property type="evidence" value="ECO:0007669"/>
    <property type="project" value="UniProtKB-ARBA"/>
</dbReference>
<evidence type="ECO:0000259" key="9">
    <source>
        <dbReference type="PROSITE" id="PS50878"/>
    </source>
</evidence>
<dbReference type="InterPro" id="IPR041373">
    <property type="entry name" value="RT_RNaseH"/>
</dbReference>
<evidence type="ECO:0000256" key="3">
    <source>
        <dbReference type="ARBA" id="ARBA00022695"/>
    </source>
</evidence>
<reference evidence="10 11" key="1">
    <citation type="submission" date="2016-03" db="EMBL/GenBank/DDBJ databases">
        <title>EvidentialGene: Evidence-directed Construction of Genes on Genomes.</title>
        <authorList>
            <person name="Gilbert D.G."/>
            <person name="Choi J.-H."/>
            <person name="Mockaitis K."/>
            <person name="Colbourne J."/>
            <person name="Pfrender M."/>
        </authorList>
    </citation>
    <scope>NUCLEOTIDE SEQUENCE [LARGE SCALE GENOMIC DNA]</scope>
    <source>
        <strain evidence="10 11">Xinb3</strain>
        <tissue evidence="10">Complete organism</tissue>
    </source>
</reference>
<dbReference type="FunFam" id="3.10.20.370:FF:000001">
    <property type="entry name" value="Retrovirus-related Pol polyprotein from transposon 17.6-like protein"/>
    <property type="match status" value="1"/>
</dbReference>
<dbReference type="EC" id="2.7.7.49" evidence="1"/>
<dbReference type="Gene3D" id="3.30.420.10">
    <property type="entry name" value="Ribonuclease H-like superfamily/Ribonuclease H"/>
    <property type="match status" value="1"/>
</dbReference>
<organism evidence="10 11">
    <name type="scientific">Daphnia magna</name>
    <dbReference type="NCBI Taxonomy" id="35525"/>
    <lineage>
        <taxon>Eukaryota</taxon>
        <taxon>Metazoa</taxon>
        <taxon>Ecdysozoa</taxon>
        <taxon>Arthropoda</taxon>
        <taxon>Crustacea</taxon>
        <taxon>Branchiopoda</taxon>
        <taxon>Diplostraca</taxon>
        <taxon>Cladocera</taxon>
        <taxon>Anomopoda</taxon>
        <taxon>Daphniidae</taxon>
        <taxon>Daphnia</taxon>
    </lineage>
</organism>
<dbReference type="SUPFAM" id="SSF56672">
    <property type="entry name" value="DNA/RNA polymerases"/>
    <property type="match status" value="1"/>
</dbReference>
<dbReference type="STRING" id="35525.A0A164KAL9"/>
<dbReference type="FunFam" id="1.10.340.70:FF:000001">
    <property type="entry name" value="Retrovirus-related Pol polyprotein from transposon gypsy-like Protein"/>
    <property type="match status" value="1"/>
</dbReference>
<sequence length="753" mass="85226">MFLKVLKKFAPHFFLKTALSFFSCLDLANGYWQVPVAAEDREKTAFVTPDGLYQFSRLLFCLNYHHATFQLLMDRVLAGLKWHVYLVYLDDILVFGRTFEEHQARLELVLTALERANLNLNIEKCVFGEGIVSHLGHVIDAESIRPENDKVRALTAMPITNLKLLMLCGNGRNEDFLEVTIQTDASQTGLGAVLTQNTGEGHRPGTFISRRLSDTETQYHANELECLAVVWGTQKLRTYVYGRHFVVKTDSSAVKGMIGKKELKGKFVRWVLDLQEFTFTMEHVKGVDNQVADPLSRNPVKTITEHSDSQIDDPLCIAVNMPHEGFATRELALLQQQDGQLRPIFISLNCGTPNNLADEFVIRNGILYRKNKNSGRKHLLVVPSILRRKILEAFHDSPPSGHQGVERTFSKTKSRFWWPRLGRSVEIFVKSCIFCLKNKHPIDQVVGRLHPIEPPSFPFELVGLDHLGPFKTTSSGHRHVVVLIDYLTKWIEVAAVPDTSTCATRLYNQGKGTGCARSCDLLNPHQDGVPSGIRLRFLVRLALLNSKNLEHLSYALSVLLKESVPTDCVKGVGVLLEDFVKKVELFYFEKYVKFNIHLLTHLSKSVLDWGCLWATSAFIPEWFNGQVQGLAKGAQAVVEQMATTFLMKNSVRNQAIDFLKTQAVPLNISKLIHKMICLPNTFETQYYKCLKIEGDICLSLLGKPNRKNLSIEEQSFVESALLQVAKDKIQSWEIQNIVEIIENKACSFYPRSV</sequence>
<dbReference type="InterPro" id="IPR043128">
    <property type="entry name" value="Rev_trsase/Diguanyl_cyclase"/>
</dbReference>
<dbReference type="InterPro" id="IPR050951">
    <property type="entry name" value="Retrovirus_Pol_polyprotein"/>
</dbReference>
<keyword evidence="6" id="KW-0378">Hydrolase</keyword>
<name>A0A164KAL9_9CRUS</name>
<dbReference type="Pfam" id="PF17921">
    <property type="entry name" value="Integrase_H2C2"/>
    <property type="match status" value="1"/>
</dbReference>
<evidence type="ECO:0000256" key="2">
    <source>
        <dbReference type="ARBA" id="ARBA00022679"/>
    </source>
</evidence>
<keyword evidence="5" id="KW-0255">Endonuclease</keyword>
<dbReference type="FunFam" id="3.30.70.270:FF:000003">
    <property type="entry name" value="Transposon Ty3-G Gag-Pol polyprotein"/>
    <property type="match status" value="1"/>
</dbReference>
<evidence type="ECO:0000256" key="6">
    <source>
        <dbReference type="ARBA" id="ARBA00022801"/>
    </source>
</evidence>
<evidence type="ECO:0000256" key="5">
    <source>
        <dbReference type="ARBA" id="ARBA00022759"/>
    </source>
</evidence>
<dbReference type="GO" id="GO:0003676">
    <property type="term" value="F:nucleic acid binding"/>
    <property type="evidence" value="ECO:0007669"/>
    <property type="project" value="InterPro"/>
</dbReference>
<keyword evidence="7" id="KW-0695">RNA-directed DNA polymerase</keyword>